<dbReference type="AlphaFoldDB" id="A0A2B4RAC6"/>
<evidence type="ECO:0000313" key="8">
    <source>
        <dbReference type="EMBL" id="PFX13450.1"/>
    </source>
</evidence>
<accession>A0A2B4RAC6</accession>
<sequence length="163" mass="17950">MSDFLEEKSEMPPRISPVDTPQGGENSDSEEDEPVVPAIMETSSSDDEDNNDIDSDDLTQGYVQLAQDDNDGLQPAEQWLANIEDYASFEASTPPLGNPQVFDGHCCSWEQVDLIRQVMSGITLPTSAVPEWAKVIPEEKWKASLVSSIKNRTFTEPDSGKSN</sequence>
<dbReference type="OrthoDB" id="5593200at2759"/>
<feature type="region of interest" description="Disordered" evidence="7">
    <location>
        <begin position="1"/>
        <end position="62"/>
    </location>
</feature>
<evidence type="ECO:0000256" key="1">
    <source>
        <dbReference type="ARBA" id="ARBA00002540"/>
    </source>
</evidence>
<keyword evidence="5" id="KW-0221">Differentiation</keyword>
<keyword evidence="9" id="KW-1185">Reference proteome</keyword>
<evidence type="ECO:0000256" key="7">
    <source>
        <dbReference type="SAM" id="MobiDB-lite"/>
    </source>
</evidence>
<dbReference type="EMBL" id="LSMT01000974">
    <property type="protein sequence ID" value="PFX13450.1"/>
    <property type="molecule type" value="Genomic_DNA"/>
</dbReference>
<keyword evidence="4" id="KW-0597">Phosphoprotein</keyword>
<evidence type="ECO:0000256" key="6">
    <source>
        <dbReference type="ARBA" id="ARBA00022871"/>
    </source>
</evidence>
<evidence type="ECO:0000256" key="3">
    <source>
        <dbReference type="ARBA" id="ARBA00022473"/>
    </source>
</evidence>
<proteinExistence type="predicted"/>
<name>A0A2B4RAC6_STYPI</name>
<keyword evidence="3" id="KW-0217">Developmental protein</keyword>
<evidence type="ECO:0000256" key="4">
    <source>
        <dbReference type="ARBA" id="ARBA00022553"/>
    </source>
</evidence>
<feature type="compositionally biased region" description="Basic and acidic residues" evidence="7">
    <location>
        <begin position="1"/>
        <end position="11"/>
    </location>
</feature>
<evidence type="ECO:0000256" key="2">
    <source>
        <dbReference type="ARBA" id="ARBA00022245"/>
    </source>
</evidence>
<dbReference type="GO" id="GO:0007283">
    <property type="term" value="P:spermatogenesis"/>
    <property type="evidence" value="ECO:0007669"/>
    <property type="project" value="UniProtKB-KW"/>
</dbReference>
<dbReference type="Proteomes" id="UP000225706">
    <property type="component" value="Unassembled WGS sequence"/>
</dbReference>
<evidence type="ECO:0000256" key="5">
    <source>
        <dbReference type="ARBA" id="ARBA00022782"/>
    </source>
</evidence>
<dbReference type="GO" id="GO:0030154">
    <property type="term" value="P:cell differentiation"/>
    <property type="evidence" value="ECO:0007669"/>
    <property type="project" value="UniProtKB-KW"/>
</dbReference>
<dbReference type="PANTHER" id="PTHR17005">
    <property type="entry name" value="MALE-ENHANCED ANTIGEN-1"/>
    <property type="match status" value="1"/>
</dbReference>
<dbReference type="InterPro" id="IPR009685">
    <property type="entry name" value="MEA1"/>
</dbReference>
<comment type="function">
    <text evidence="1">May play an important role in spermatogenesis and/or testis development.</text>
</comment>
<gene>
    <name evidence="8" type="ORF">AWC38_SpisGene22459</name>
</gene>
<reference evidence="9" key="1">
    <citation type="journal article" date="2017" name="bioRxiv">
        <title>Comparative analysis of the genomes of Stylophora pistillata and Acropora digitifera provides evidence for extensive differences between species of corals.</title>
        <authorList>
            <person name="Voolstra C.R."/>
            <person name="Li Y."/>
            <person name="Liew Y.J."/>
            <person name="Baumgarten S."/>
            <person name="Zoccola D."/>
            <person name="Flot J.-F."/>
            <person name="Tambutte S."/>
            <person name="Allemand D."/>
            <person name="Aranda M."/>
        </authorList>
    </citation>
    <scope>NUCLEOTIDE SEQUENCE [LARGE SCALE GENOMIC DNA]</scope>
</reference>
<organism evidence="8 9">
    <name type="scientific">Stylophora pistillata</name>
    <name type="common">Smooth cauliflower coral</name>
    <dbReference type="NCBI Taxonomy" id="50429"/>
    <lineage>
        <taxon>Eukaryota</taxon>
        <taxon>Metazoa</taxon>
        <taxon>Cnidaria</taxon>
        <taxon>Anthozoa</taxon>
        <taxon>Hexacorallia</taxon>
        <taxon>Scleractinia</taxon>
        <taxon>Astrocoeniina</taxon>
        <taxon>Pocilloporidae</taxon>
        <taxon>Stylophora</taxon>
    </lineage>
</organism>
<dbReference type="Pfam" id="PF06910">
    <property type="entry name" value="MEA1"/>
    <property type="match status" value="1"/>
</dbReference>
<evidence type="ECO:0000313" key="9">
    <source>
        <dbReference type="Proteomes" id="UP000225706"/>
    </source>
</evidence>
<protein>
    <recommendedName>
        <fullName evidence="2">Male-enhanced antigen 1</fullName>
    </recommendedName>
</protein>
<keyword evidence="6" id="KW-0744">Spermatogenesis</keyword>
<feature type="compositionally biased region" description="Acidic residues" evidence="7">
    <location>
        <begin position="44"/>
        <end position="57"/>
    </location>
</feature>
<comment type="caution">
    <text evidence="8">The sequence shown here is derived from an EMBL/GenBank/DDBJ whole genome shotgun (WGS) entry which is preliminary data.</text>
</comment>